<evidence type="ECO:0000256" key="3">
    <source>
        <dbReference type="ARBA" id="ARBA00022980"/>
    </source>
</evidence>
<dbReference type="AlphaFoldDB" id="A0A915DZ32"/>
<evidence type="ECO:0000256" key="7">
    <source>
        <dbReference type="SAM" id="MobiDB-lite"/>
    </source>
</evidence>
<dbReference type="InterPro" id="IPR027534">
    <property type="entry name" value="Ribosomal_P1/P2"/>
</dbReference>
<comment type="function">
    <text evidence="1">Plays an important role in the elongation step of protein synthesis.</text>
</comment>
<comment type="similarity">
    <text evidence="2">Belongs to the eukaryotic ribosomal protein P1/P2 family.</text>
</comment>
<evidence type="ECO:0000256" key="1">
    <source>
        <dbReference type="ARBA" id="ARBA00003362"/>
    </source>
</evidence>
<dbReference type="FunFam" id="1.10.10.1410:FF:000002">
    <property type="entry name" value="60S acidic ribosomal protein P2"/>
    <property type="match status" value="1"/>
</dbReference>
<dbReference type="GO" id="GO:0003735">
    <property type="term" value="F:structural constituent of ribosome"/>
    <property type="evidence" value="ECO:0007669"/>
    <property type="project" value="InterPro"/>
</dbReference>
<evidence type="ECO:0000313" key="8">
    <source>
        <dbReference type="Proteomes" id="UP000887574"/>
    </source>
</evidence>
<dbReference type="Proteomes" id="UP000887574">
    <property type="component" value="Unplaced"/>
</dbReference>
<dbReference type="HAMAP" id="MF_01478">
    <property type="entry name" value="Ribosomal_L12_arch"/>
    <property type="match status" value="1"/>
</dbReference>
<dbReference type="Pfam" id="PF00428">
    <property type="entry name" value="Ribosomal_60s"/>
    <property type="match status" value="1"/>
</dbReference>
<dbReference type="Gene3D" id="1.10.10.1410">
    <property type="match status" value="1"/>
</dbReference>
<protein>
    <recommendedName>
        <fullName evidence="5">Large ribosomal subunit protein P2</fullName>
    </recommendedName>
    <alternativeName>
        <fullName evidence="6">60S acidic ribosomal protein P2</fullName>
    </alternativeName>
</protein>
<dbReference type="InterPro" id="IPR038716">
    <property type="entry name" value="P1/P2_N_sf"/>
</dbReference>
<evidence type="ECO:0000256" key="5">
    <source>
        <dbReference type="ARBA" id="ARBA00035301"/>
    </source>
</evidence>
<evidence type="ECO:0000256" key="6">
    <source>
        <dbReference type="ARBA" id="ARBA00035443"/>
    </source>
</evidence>
<evidence type="ECO:0000313" key="9">
    <source>
        <dbReference type="WBParaSite" id="jg24984"/>
    </source>
</evidence>
<accession>A0A915DZ32</accession>
<evidence type="ECO:0000256" key="2">
    <source>
        <dbReference type="ARBA" id="ARBA00005436"/>
    </source>
</evidence>
<dbReference type="WBParaSite" id="jg24984">
    <property type="protein sequence ID" value="jg24984"/>
    <property type="gene ID" value="jg24984"/>
</dbReference>
<proteinExistence type="inferred from homology"/>
<dbReference type="CDD" id="cd05833">
    <property type="entry name" value="Ribosomal_P2"/>
    <property type="match status" value="1"/>
</dbReference>
<dbReference type="InterPro" id="IPR044076">
    <property type="entry name" value="Ribosomal_P2"/>
</dbReference>
<evidence type="ECO:0000256" key="4">
    <source>
        <dbReference type="ARBA" id="ARBA00023274"/>
    </source>
</evidence>
<dbReference type="GO" id="GO:0022625">
    <property type="term" value="C:cytosolic large ribosomal subunit"/>
    <property type="evidence" value="ECO:0007669"/>
    <property type="project" value="InterPro"/>
</dbReference>
<dbReference type="PANTHER" id="PTHR21141:SF5">
    <property type="entry name" value="LARGE RIBOSOMAL SUBUNIT PROTEIN P2"/>
    <property type="match status" value="1"/>
</dbReference>
<keyword evidence="3" id="KW-0689">Ribosomal protein</keyword>
<keyword evidence="4" id="KW-0687">Ribonucleoprotein</keyword>
<keyword evidence="8" id="KW-1185">Reference proteome</keyword>
<organism evidence="8 9">
    <name type="scientific">Ditylenchus dipsaci</name>
    <dbReference type="NCBI Taxonomy" id="166011"/>
    <lineage>
        <taxon>Eukaryota</taxon>
        <taxon>Metazoa</taxon>
        <taxon>Ecdysozoa</taxon>
        <taxon>Nematoda</taxon>
        <taxon>Chromadorea</taxon>
        <taxon>Rhabditida</taxon>
        <taxon>Tylenchina</taxon>
        <taxon>Tylenchomorpha</taxon>
        <taxon>Sphaerularioidea</taxon>
        <taxon>Anguinidae</taxon>
        <taxon>Anguininae</taxon>
        <taxon>Ditylenchus</taxon>
    </lineage>
</organism>
<sequence>MKYVAAYLLATIGGNASPTLKDIEKILGSVKLDVDAENANAVVNALKGKSIDEVVAAGQKKLASVPSGGGAAAAAPAAASAAPAAAAAAPAAKKEEKKEESEDEDMGFGLFD</sequence>
<name>A0A915DZ32_9BILA</name>
<reference evidence="9" key="1">
    <citation type="submission" date="2022-11" db="UniProtKB">
        <authorList>
            <consortium name="WormBaseParasite"/>
        </authorList>
    </citation>
    <scope>IDENTIFICATION</scope>
</reference>
<feature type="region of interest" description="Disordered" evidence="7">
    <location>
        <begin position="86"/>
        <end position="112"/>
    </location>
</feature>
<dbReference type="PANTHER" id="PTHR21141">
    <property type="entry name" value="60S ACIDIC RIBOSOMAL PROTEIN FAMILY MEMBER"/>
    <property type="match status" value="1"/>
</dbReference>
<dbReference type="GO" id="GO:0002182">
    <property type="term" value="P:cytoplasmic translational elongation"/>
    <property type="evidence" value="ECO:0007669"/>
    <property type="project" value="InterPro"/>
</dbReference>